<feature type="transmembrane region" description="Helical" evidence="6">
    <location>
        <begin position="85"/>
        <end position="103"/>
    </location>
</feature>
<reference evidence="9" key="1">
    <citation type="journal article" date="2002" name="Science">
        <title>The draft genome of Ciona intestinalis: insights into chordate and vertebrate origins.</title>
        <authorList>
            <person name="Dehal P."/>
            <person name="Satou Y."/>
            <person name="Campbell R.K."/>
            <person name="Chapman J."/>
            <person name="Degnan B."/>
            <person name="De Tomaso A."/>
            <person name="Davidson B."/>
            <person name="Di Gregorio A."/>
            <person name="Gelpke M."/>
            <person name="Goodstein D.M."/>
            <person name="Harafuji N."/>
            <person name="Hastings K.E."/>
            <person name="Ho I."/>
            <person name="Hotta K."/>
            <person name="Huang W."/>
            <person name="Kawashima T."/>
            <person name="Lemaire P."/>
            <person name="Martinez D."/>
            <person name="Meinertzhagen I.A."/>
            <person name="Necula S."/>
            <person name="Nonaka M."/>
            <person name="Putnam N."/>
            <person name="Rash S."/>
            <person name="Saiga H."/>
            <person name="Satake M."/>
            <person name="Terry A."/>
            <person name="Yamada L."/>
            <person name="Wang H.G."/>
            <person name="Awazu S."/>
            <person name="Azumi K."/>
            <person name="Boore J."/>
            <person name="Branno M."/>
            <person name="Chin-Bow S."/>
            <person name="DeSantis R."/>
            <person name="Doyle S."/>
            <person name="Francino P."/>
            <person name="Keys D.N."/>
            <person name="Haga S."/>
            <person name="Hayashi H."/>
            <person name="Hino K."/>
            <person name="Imai K.S."/>
            <person name="Inaba K."/>
            <person name="Kano S."/>
            <person name="Kobayashi K."/>
            <person name="Kobayashi M."/>
            <person name="Lee B.I."/>
            <person name="Makabe K.W."/>
            <person name="Manohar C."/>
            <person name="Matassi G."/>
            <person name="Medina M."/>
            <person name="Mochizuki Y."/>
            <person name="Mount S."/>
            <person name="Morishita T."/>
            <person name="Miura S."/>
            <person name="Nakayama A."/>
            <person name="Nishizaka S."/>
            <person name="Nomoto H."/>
            <person name="Ohta F."/>
            <person name="Oishi K."/>
            <person name="Rigoutsos I."/>
            <person name="Sano M."/>
            <person name="Sasaki A."/>
            <person name="Sasakura Y."/>
            <person name="Shoguchi E."/>
            <person name="Shin-i T."/>
            <person name="Spagnuolo A."/>
            <person name="Stainier D."/>
            <person name="Suzuki M.M."/>
            <person name="Tassy O."/>
            <person name="Takatori N."/>
            <person name="Tokuoka M."/>
            <person name="Yagi K."/>
            <person name="Yoshizaki F."/>
            <person name="Wada S."/>
            <person name="Zhang C."/>
            <person name="Hyatt P.D."/>
            <person name="Larimer F."/>
            <person name="Detter C."/>
            <person name="Doggett N."/>
            <person name="Glavina T."/>
            <person name="Hawkins T."/>
            <person name="Richardson P."/>
            <person name="Lucas S."/>
            <person name="Kohara Y."/>
            <person name="Levine M."/>
            <person name="Satoh N."/>
            <person name="Rokhsar D.S."/>
        </authorList>
    </citation>
    <scope>NUCLEOTIDE SEQUENCE [LARGE SCALE GENOMIC DNA]</scope>
</reference>
<reference evidence="8" key="2">
    <citation type="journal article" date="2008" name="Genome Biol.">
        <title>Improved genome assembly and evidence-based global gene model set for the chordate Ciona intestinalis: new insight into intron and operon populations.</title>
        <authorList>
            <person name="Satou Y."/>
            <person name="Mineta K."/>
            <person name="Ogasawara M."/>
            <person name="Sasakura Y."/>
            <person name="Shoguchi E."/>
            <person name="Ueno K."/>
            <person name="Yamada L."/>
            <person name="Matsumoto J."/>
            <person name="Wasserscheid J."/>
            <person name="Dewar K."/>
            <person name="Wiley G.B."/>
            <person name="Macmil S.L."/>
            <person name="Roe B.A."/>
            <person name="Zeller R.W."/>
            <person name="Hastings K.E."/>
            <person name="Lemaire P."/>
            <person name="Lindquist E."/>
            <person name="Endo T."/>
            <person name="Hotta K."/>
            <person name="Inaba K."/>
        </authorList>
    </citation>
    <scope>NUCLEOTIDE SEQUENCE [LARGE SCALE GENOMIC DNA]</scope>
    <source>
        <strain evidence="8">wild type</strain>
    </source>
</reference>
<feature type="transmembrane region" description="Helical" evidence="6">
    <location>
        <begin position="115"/>
        <end position="134"/>
    </location>
</feature>
<evidence type="ECO:0000256" key="4">
    <source>
        <dbReference type="ARBA" id="ARBA00022989"/>
    </source>
</evidence>
<name>F6ZE72_CIOIN</name>
<sequence length="227" mass="24703">MEYLVPVDANNDTPLSDVDENDRLVGNNRKATYKVASAQAGFGRWHYLLLLQCGWANASDAIEIMCISFTISSVHASLKLSNSSLTWLTIVLFLGMMIGGYLWGTLADYWGRRRVVIFSLALNGIFGTFSAIAPNYGVLLTLRFISGIGAGGSLPVCFSYFSEFQPRDKRGMMISALATSWMVGNVIAAGLAWGLLPYSASISAYSPNGDQWRLFIIICAIPSLTSS</sequence>
<keyword evidence="4 6" id="KW-1133">Transmembrane helix</keyword>
<evidence type="ECO:0000313" key="8">
    <source>
        <dbReference type="Ensembl" id="ENSCINP00000000831.3"/>
    </source>
</evidence>
<dbReference type="GeneTree" id="ENSGT00950000182940"/>
<evidence type="ECO:0000259" key="7">
    <source>
        <dbReference type="PROSITE" id="PS50850"/>
    </source>
</evidence>
<dbReference type="InterPro" id="IPR020846">
    <property type="entry name" value="MFS_dom"/>
</dbReference>
<comment type="subcellular location">
    <subcellularLocation>
        <location evidence="1">Membrane</location>
        <topology evidence="1">Multi-pass membrane protein</topology>
    </subcellularLocation>
</comment>
<dbReference type="InParanoid" id="F6ZE72"/>
<keyword evidence="9" id="KW-1185">Reference proteome</keyword>
<dbReference type="OMA" id="CHASTWV"/>
<protein>
    <recommendedName>
        <fullName evidence="7">Major facilitator superfamily (MFS) profile domain-containing protein</fullName>
    </recommendedName>
</protein>
<dbReference type="Proteomes" id="UP000008144">
    <property type="component" value="Chromosome 14"/>
</dbReference>
<dbReference type="HOGENOM" id="CLU_106531_2_0_1"/>
<proteinExistence type="predicted"/>
<keyword evidence="5 6" id="KW-0472">Membrane</keyword>
<dbReference type="GO" id="GO:0022857">
    <property type="term" value="F:transmembrane transporter activity"/>
    <property type="evidence" value="ECO:0007669"/>
    <property type="project" value="InterPro"/>
</dbReference>
<evidence type="ECO:0000256" key="1">
    <source>
        <dbReference type="ARBA" id="ARBA00004141"/>
    </source>
</evidence>
<evidence type="ECO:0000256" key="5">
    <source>
        <dbReference type="ARBA" id="ARBA00023136"/>
    </source>
</evidence>
<dbReference type="Ensembl" id="ENSCINT00000000831.3">
    <property type="protein sequence ID" value="ENSCINP00000000831.3"/>
    <property type="gene ID" value="ENSCING00000000453.3"/>
</dbReference>
<evidence type="ECO:0000256" key="6">
    <source>
        <dbReference type="SAM" id="Phobius"/>
    </source>
</evidence>
<dbReference type="EMBL" id="EAAA01001240">
    <property type="status" value="NOT_ANNOTATED_CDS"/>
    <property type="molecule type" value="Genomic_DNA"/>
</dbReference>
<dbReference type="GO" id="GO:0016020">
    <property type="term" value="C:membrane"/>
    <property type="evidence" value="ECO:0007669"/>
    <property type="project" value="UniProtKB-SubCell"/>
</dbReference>
<dbReference type="PANTHER" id="PTHR23511">
    <property type="entry name" value="SYNAPTIC VESICLE GLYCOPROTEIN 2"/>
    <property type="match status" value="1"/>
</dbReference>
<dbReference type="PROSITE" id="PS00217">
    <property type="entry name" value="SUGAR_TRANSPORT_2"/>
    <property type="match status" value="1"/>
</dbReference>
<dbReference type="STRING" id="7719.ENSCINP00000000831"/>
<dbReference type="FunFam" id="1.20.1250.20:FF:001499">
    <property type="entry name" value="Synaptic vesicle glycoprotein 2"/>
    <property type="match status" value="1"/>
</dbReference>
<dbReference type="AlphaFoldDB" id="F6ZE72"/>
<dbReference type="Pfam" id="PF07690">
    <property type="entry name" value="MFS_1"/>
    <property type="match status" value="1"/>
</dbReference>
<dbReference type="InterPro" id="IPR036259">
    <property type="entry name" value="MFS_trans_sf"/>
</dbReference>
<evidence type="ECO:0000256" key="2">
    <source>
        <dbReference type="ARBA" id="ARBA00022448"/>
    </source>
</evidence>
<feature type="domain" description="Major facilitator superfamily (MFS) profile" evidence="7">
    <location>
        <begin position="49"/>
        <end position="227"/>
    </location>
</feature>
<dbReference type="InterPro" id="IPR005829">
    <property type="entry name" value="Sugar_transporter_CS"/>
</dbReference>
<evidence type="ECO:0000256" key="3">
    <source>
        <dbReference type="ARBA" id="ARBA00022692"/>
    </source>
</evidence>
<dbReference type="PROSITE" id="PS50850">
    <property type="entry name" value="MFS"/>
    <property type="match status" value="1"/>
</dbReference>
<reference evidence="8" key="3">
    <citation type="submission" date="2025-08" db="UniProtKB">
        <authorList>
            <consortium name="Ensembl"/>
        </authorList>
    </citation>
    <scope>IDENTIFICATION</scope>
</reference>
<keyword evidence="2" id="KW-0813">Transport</keyword>
<keyword evidence="3 6" id="KW-0812">Transmembrane</keyword>
<organism evidence="8 9">
    <name type="scientific">Ciona intestinalis</name>
    <name type="common">Transparent sea squirt</name>
    <name type="synonym">Ascidia intestinalis</name>
    <dbReference type="NCBI Taxonomy" id="7719"/>
    <lineage>
        <taxon>Eukaryota</taxon>
        <taxon>Metazoa</taxon>
        <taxon>Chordata</taxon>
        <taxon>Tunicata</taxon>
        <taxon>Ascidiacea</taxon>
        <taxon>Phlebobranchia</taxon>
        <taxon>Cionidae</taxon>
        <taxon>Ciona</taxon>
    </lineage>
</organism>
<feature type="transmembrane region" description="Helical" evidence="6">
    <location>
        <begin position="173"/>
        <end position="196"/>
    </location>
</feature>
<dbReference type="PANTHER" id="PTHR23511:SF34">
    <property type="entry name" value="SYNAPTIC VESICLE GLYCOPROTEIN 2"/>
    <property type="match status" value="1"/>
</dbReference>
<reference evidence="8" key="4">
    <citation type="submission" date="2025-09" db="UniProtKB">
        <authorList>
            <consortium name="Ensembl"/>
        </authorList>
    </citation>
    <scope>IDENTIFICATION</scope>
</reference>
<feature type="transmembrane region" description="Helical" evidence="6">
    <location>
        <begin position="140"/>
        <end position="161"/>
    </location>
</feature>
<dbReference type="SUPFAM" id="SSF103473">
    <property type="entry name" value="MFS general substrate transporter"/>
    <property type="match status" value="1"/>
</dbReference>
<accession>F6ZE72</accession>
<dbReference type="InterPro" id="IPR011701">
    <property type="entry name" value="MFS"/>
</dbReference>
<evidence type="ECO:0000313" key="9">
    <source>
        <dbReference type="Proteomes" id="UP000008144"/>
    </source>
</evidence>
<dbReference type="Gene3D" id="1.20.1250.20">
    <property type="entry name" value="MFS general substrate transporter like domains"/>
    <property type="match status" value="1"/>
</dbReference>